<comment type="caution">
    <text evidence="1">The sequence shown here is derived from an EMBL/GenBank/DDBJ whole genome shotgun (WGS) entry which is preliminary data.</text>
</comment>
<dbReference type="PANTHER" id="PTHR11439:SF511">
    <property type="match status" value="1"/>
</dbReference>
<sequence length="150" mass="17339">MTRKSTTSYITMLDNSPIAWKTKKQTAVSRSSAEAEYRAMASTVRELLWLRALFQTLRVHHPQPMRLYCDNQAALHIATNLVFHERAKHIELDCHFIHNWIQVGVISPSHVCTRSQIADIFTKALGKSNFSSFYASWAFTTYMLQLDRAY</sequence>
<dbReference type="CDD" id="cd09272">
    <property type="entry name" value="RNase_HI_RT_Ty1"/>
    <property type="match status" value="1"/>
</dbReference>
<keyword evidence="2" id="KW-1185">Reference proteome</keyword>
<name>A0AAV5IPR6_9ROSI</name>
<dbReference type="AlphaFoldDB" id="A0AAV5IPR6"/>
<organism evidence="1 2">
    <name type="scientific">Rubroshorea leprosula</name>
    <dbReference type="NCBI Taxonomy" id="152421"/>
    <lineage>
        <taxon>Eukaryota</taxon>
        <taxon>Viridiplantae</taxon>
        <taxon>Streptophyta</taxon>
        <taxon>Embryophyta</taxon>
        <taxon>Tracheophyta</taxon>
        <taxon>Spermatophyta</taxon>
        <taxon>Magnoliopsida</taxon>
        <taxon>eudicotyledons</taxon>
        <taxon>Gunneridae</taxon>
        <taxon>Pentapetalae</taxon>
        <taxon>rosids</taxon>
        <taxon>malvids</taxon>
        <taxon>Malvales</taxon>
        <taxon>Dipterocarpaceae</taxon>
        <taxon>Rubroshorea</taxon>
    </lineage>
</organism>
<evidence type="ECO:0000313" key="1">
    <source>
        <dbReference type="EMBL" id="GKV03861.1"/>
    </source>
</evidence>
<dbReference type="EMBL" id="BPVZ01000021">
    <property type="protein sequence ID" value="GKV03861.1"/>
    <property type="molecule type" value="Genomic_DNA"/>
</dbReference>
<dbReference type="PANTHER" id="PTHR11439">
    <property type="entry name" value="GAG-POL-RELATED RETROTRANSPOSON"/>
    <property type="match status" value="1"/>
</dbReference>
<dbReference type="Proteomes" id="UP001054252">
    <property type="component" value="Unassembled WGS sequence"/>
</dbReference>
<evidence type="ECO:0008006" key="3">
    <source>
        <dbReference type="Google" id="ProtNLM"/>
    </source>
</evidence>
<reference evidence="1 2" key="1">
    <citation type="journal article" date="2021" name="Commun. Biol.">
        <title>The genome of Shorea leprosula (Dipterocarpaceae) highlights the ecological relevance of drought in aseasonal tropical rainforests.</title>
        <authorList>
            <person name="Ng K.K.S."/>
            <person name="Kobayashi M.J."/>
            <person name="Fawcett J.A."/>
            <person name="Hatakeyama M."/>
            <person name="Paape T."/>
            <person name="Ng C.H."/>
            <person name="Ang C.C."/>
            <person name="Tnah L.H."/>
            <person name="Lee C.T."/>
            <person name="Nishiyama T."/>
            <person name="Sese J."/>
            <person name="O'Brien M.J."/>
            <person name="Copetti D."/>
            <person name="Mohd Noor M.I."/>
            <person name="Ong R.C."/>
            <person name="Putra M."/>
            <person name="Sireger I.Z."/>
            <person name="Indrioko S."/>
            <person name="Kosugi Y."/>
            <person name="Izuno A."/>
            <person name="Isagi Y."/>
            <person name="Lee S.L."/>
            <person name="Shimizu K.K."/>
        </authorList>
    </citation>
    <scope>NUCLEOTIDE SEQUENCE [LARGE SCALE GENOMIC DNA]</scope>
    <source>
        <strain evidence="1">214</strain>
    </source>
</reference>
<proteinExistence type="predicted"/>
<dbReference type="InterPro" id="IPR043502">
    <property type="entry name" value="DNA/RNA_pol_sf"/>
</dbReference>
<accession>A0AAV5IPR6</accession>
<evidence type="ECO:0000313" key="2">
    <source>
        <dbReference type="Proteomes" id="UP001054252"/>
    </source>
</evidence>
<gene>
    <name evidence="1" type="ORF">SLEP1_g16103</name>
</gene>
<protein>
    <recommendedName>
        <fullName evidence="3">Copia protein</fullName>
    </recommendedName>
</protein>
<dbReference type="SUPFAM" id="SSF56672">
    <property type="entry name" value="DNA/RNA polymerases"/>
    <property type="match status" value="1"/>
</dbReference>